<dbReference type="GO" id="GO:0016301">
    <property type="term" value="F:kinase activity"/>
    <property type="evidence" value="ECO:0007669"/>
    <property type="project" value="UniProtKB-KW"/>
</dbReference>
<evidence type="ECO:0000256" key="1">
    <source>
        <dbReference type="ARBA" id="ARBA00022679"/>
    </source>
</evidence>
<dbReference type="PROSITE" id="PS50921">
    <property type="entry name" value="ANTAR"/>
    <property type="match status" value="1"/>
</dbReference>
<dbReference type="AlphaFoldDB" id="A0A495JF36"/>
<dbReference type="InterPro" id="IPR029016">
    <property type="entry name" value="GAF-like_dom_sf"/>
</dbReference>
<dbReference type="Gene3D" id="1.10.10.10">
    <property type="entry name" value="Winged helix-like DNA-binding domain superfamily/Winged helix DNA-binding domain"/>
    <property type="match status" value="1"/>
</dbReference>
<keyword evidence="1" id="KW-0808">Transferase</keyword>
<protein>
    <submittedName>
        <fullName evidence="6">GAF domain-containing protein</fullName>
    </submittedName>
</protein>
<dbReference type="InterPro" id="IPR012074">
    <property type="entry name" value="GAF_ANTAR"/>
</dbReference>
<accession>A0A495JF36</accession>
<dbReference type="Pfam" id="PF13185">
    <property type="entry name" value="GAF_2"/>
    <property type="match status" value="1"/>
</dbReference>
<evidence type="ECO:0000256" key="3">
    <source>
        <dbReference type="ARBA" id="ARBA00023015"/>
    </source>
</evidence>
<dbReference type="InterPro" id="IPR036388">
    <property type="entry name" value="WH-like_DNA-bd_sf"/>
</dbReference>
<evidence type="ECO:0000259" key="5">
    <source>
        <dbReference type="PROSITE" id="PS50921"/>
    </source>
</evidence>
<dbReference type="InterPro" id="IPR011006">
    <property type="entry name" value="CheY-like_superfamily"/>
</dbReference>
<proteinExistence type="predicted"/>
<dbReference type="SUPFAM" id="SSF52172">
    <property type="entry name" value="CheY-like"/>
    <property type="match status" value="1"/>
</dbReference>
<organism evidence="6 7">
    <name type="scientific">Micromonospora pisi</name>
    <dbReference type="NCBI Taxonomy" id="589240"/>
    <lineage>
        <taxon>Bacteria</taxon>
        <taxon>Bacillati</taxon>
        <taxon>Actinomycetota</taxon>
        <taxon>Actinomycetes</taxon>
        <taxon>Micromonosporales</taxon>
        <taxon>Micromonosporaceae</taxon>
        <taxon>Micromonospora</taxon>
    </lineage>
</organism>
<sequence>MTERQNITDSGNHERLVTHLTAMARQLLTGPDQQVIMETILTLAPVLVPGCEETSITMLNRRRPTVLAASNKIARGADELQCQLGEGPCLTALAGQDEVLCNDLSRDNRWLLWGPSAVQEFGLLSILSVRLFADRRTLGSLNLYATQRHAYDIQARQNALVLATHSTVALLRVKEHRDMLHGLERRATVGQACGILMERYQLSASAAFDLLVRVSQNTNTKLHIVAMRLVETRTSPWLKRPSHGATTAGAGS</sequence>
<comment type="caution">
    <text evidence="6">The sequence shown here is derived from an EMBL/GenBank/DDBJ whole genome shotgun (WGS) entry which is preliminary data.</text>
</comment>
<dbReference type="SUPFAM" id="SSF55781">
    <property type="entry name" value="GAF domain-like"/>
    <property type="match status" value="1"/>
</dbReference>
<keyword evidence="4" id="KW-0804">Transcription</keyword>
<evidence type="ECO:0000256" key="2">
    <source>
        <dbReference type="ARBA" id="ARBA00022777"/>
    </source>
</evidence>
<evidence type="ECO:0000313" key="7">
    <source>
        <dbReference type="Proteomes" id="UP000277671"/>
    </source>
</evidence>
<dbReference type="Gene3D" id="3.30.450.40">
    <property type="match status" value="1"/>
</dbReference>
<dbReference type="InterPro" id="IPR003018">
    <property type="entry name" value="GAF"/>
</dbReference>
<dbReference type="PIRSF" id="PIRSF036625">
    <property type="entry name" value="GAF_ANTAR"/>
    <property type="match status" value="1"/>
</dbReference>
<evidence type="ECO:0000256" key="4">
    <source>
        <dbReference type="ARBA" id="ARBA00023163"/>
    </source>
</evidence>
<dbReference type="RefSeq" id="WP_121156376.1">
    <property type="nucleotide sequence ID" value="NZ_RBKT01000001.1"/>
</dbReference>
<gene>
    <name evidence="6" type="ORF">BDK92_1921</name>
</gene>
<dbReference type="InterPro" id="IPR005561">
    <property type="entry name" value="ANTAR"/>
</dbReference>
<dbReference type="GO" id="GO:0003723">
    <property type="term" value="F:RNA binding"/>
    <property type="evidence" value="ECO:0007669"/>
    <property type="project" value="InterPro"/>
</dbReference>
<dbReference type="Proteomes" id="UP000277671">
    <property type="component" value="Unassembled WGS sequence"/>
</dbReference>
<reference evidence="6 7" key="1">
    <citation type="submission" date="2018-10" db="EMBL/GenBank/DDBJ databases">
        <title>Sequencing the genomes of 1000 actinobacteria strains.</title>
        <authorList>
            <person name="Klenk H.-P."/>
        </authorList>
    </citation>
    <scope>NUCLEOTIDE SEQUENCE [LARGE SCALE GENOMIC DNA]</scope>
    <source>
        <strain evidence="6 7">DSM 45175</strain>
    </source>
</reference>
<keyword evidence="7" id="KW-1185">Reference proteome</keyword>
<dbReference type="EMBL" id="RBKT01000001">
    <property type="protein sequence ID" value="RKR87630.1"/>
    <property type="molecule type" value="Genomic_DNA"/>
</dbReference>
<dbReference type="SMART" id="SM01012">
    <property type="entry name" value="ANTAR"/>
    <property type="match status" value="1"/>
</dbReference>
<keyword evidence="3" id="KW-0805">Transcription regulation</keyword>
<keyword evidence="2" id="KW-0418">Kinase</keyword>
<dbReference type="Pfam" id="PF03861">
    <property type="entry name" value="ANTAR"/>
    <property type="match status" value="1"/>
</dbReference>
<feature type="domain" description="ANTAR" evidence="5">
    <location>
        <begin position="169"/>
        <end position="230"/>
    </location>
</feature>
<dbReference type="OrthoDB" id="3688893at2"/>
<evidence type="ECO:0000313" key="6">
    <source>
        <dbReference type="EMBL" id="RKR87630.1"/>
    </source>
</evidence>
<name>A0A495JF36_9ACTN</name>